<protein>
    <submittedName>
        <fullName evidence="3">PDZ domain-containing protein</fullName>
    </submittedName>
</protein>
<dbReference type="InterPro" id="IPR036034">
    <property type="entry name" value="PDZ_sf"/>
</dbReference>
<evidence type="ECO:0000259" key="2">
    <source>
        <dbReference type="PROSITE" id="PS50106"/>
    </source>
</evidence>
<feature type="domain" description="PDZ" evidence="2">
    <location>
        <begin position="46"/>
        <end position="111"/>
    </location>
</feature>
<dbReference type="AlphaFoldDB" id="A0A7C4CDC1"/>
<name>A0A7C4CDC1_UNCW3</name>
<dbReference type="InterPro" id="IPR001478">
    <property type="entry name" value="PDZ"/>
</dbReference>
<keyword evidence="1" id="KW-0732">Signal</keyword>
<proteinExistence type="predicted"/>
<reference evidence="3" key="1">
    <citation type="journal article" date="2020" name="mSystems">
        <title>Genome- and Community-Level Interaction Insights into Carbon Utilization and Element Cycling Functions of Hydrothermarchaeota in Hydrothermal Sediment.</title>
        <authorList>
            <person name="Zhou Z."/>
            <person name="Liu Y."/>
            <person name="Xu W."/>
            <person name="Pan J."/>
            <person name="Luo Z.H."/>
            <person name="Li M."/>
        </authorList>
    </citation>
    <scope>NUCLEOTIDE SEQUENCE [LARGE SCALE GENOMIC DNA]</scope>
    <source>
        <strain evidence="3">SpSt-488</strain>
    </source>
</reference>
<gene>
    <name evidence="3" type="ORF">ENS41_03450</name>
</gene>
<dbReference type="SUPFAM" id="SSF50156">
    <property type="entry name" value="PDZ domain-like"/>
    <property type="match status" value="1"/>
</dbReference>
<evidence type="ECO:0000256" key="1">
    <source>
        <dbReference type="SAM" id="SignalP"/>
    </source>
</evidence>
<comment type="caution">
    <text evidence="3">The sequence shown here is derived from an EMBL/GenBank/DDBJ whole genome shotgun (WGS) entry which is preliminary data.</text>
</comment>
<feature type="signal peptide" evidence="1">
    <location>
        <begin position="1"/>
        <end position="18"/>
    </location>
</feature>
<dbReference type="Pfam" id="PF17820">
    <property type="entry name" value="PDZ_6"/>
    <property type="match status" value="1"/>
</dbReference>
<dbReference type="PROSITE" id="PS50106">
    <property type="entry name" value="PDZ"/>
    <property type="match status" value="1"/>
</dbReference>
<dbReference type="InterPro" id="IPR041489">
    <property type="entry name" value="PDZ_6"/>
</dbReference>
<evidence type="ECO:0000313" key="3">
    <source>
        <dbReference type="EMBL" id="HGK27989.1"/>
    </source>
</evidence>
<sequence>MLKLVASLALLLIAVASARGQCPGCPSVAKCPSVQVEEEHCHWLEVTGLVPGGVAEKAGVKPGDVLYSYGGRTVGCMADLGRAKEAATAESVDVVFRRAGGGVRLRLARAQQLGVYLNEWQKDVVPDKDARIIRGVAELSWATGKENSFMAALEAVLRQQGVDVSYAMLCGASGAAFRLHFFDTWCPSSADPSCGFDATRPALAACGYSADALRIATDGKNRGQMLARVRKSIDAGVPVLAFGLNENPEWGVITGYQKQGEEMFVRTYFDTRKNYDLAQGLPRLVVIPRRTGRAPATVASMRRSFAIAAENLATEKYGEYYSGLAAFDRWQTRLLGDDFTGLDSAGFSNVVQANYWMFSRLVSDRRTGLEYLVRVKQQLPKHAGLIDQLVELYTAELELLAPFEDKLPRPGSATKPEDWSQAMRAEQAAILAQAQELELKVLPLWQELAAAK</sequence>
<feature type="chain" id="PRO_5028214482" evidence="1">
    <location>
        <begin position="19"/>
        <end position="452"/>
    </location>
</feature>
<dbReference type="EMBL" id="DSUT01000069">
    <property type="protein sequence ID" value="HGK27989.1"/>
    <property type="molecule type" value="Genomic_DNA"/>
</dbReference>
<dbReference type="Gene3D" id="2.30.42.10">
    <property type="match status" value="1"/>
</dbReference>
<accession>A0A7C4CDC1</accession>
<organism evidence="3">
    <name type="scientific">candidate division WOR-3 bacterium</name>
    <dbReference type="NCBI Taxonomy" id="2052148"/>
    <lineage>
        <taxon>Bacteria</taxon>
        <taxon>Bacteria division WOR-3</taxon>
    </lineage>
</organism>